<feature type="region of interest" description="Disordered" evidence="1">
    <location>
        <begin position="55"/>
        <end position="96"/>
    </location>
</feature>
<proteinExistence type="predicted"/>
<protein>
    <submittedName>
        <fullName evidence="2">Uncharacterized protein</fullName>
    </submittedName>
</protein>
<name>H6N7B4_MYCHN</name>
<dbReference type="HOGENOM" id="CLU_1553577_0_0_14"/>
<organism evidence="2 3">
    <name type="scientific">Mycoplasma haemocanis (strain Illinois)</name>
    <dbReference type="NCBI Taxonomy" id="1111676"/>
    <lineage>
        <taxon>Bacteria</taxon>
        <taxon>Bacillati</taxon>
        <taxon>Mycoplasmatota</taxon>
        <taxon>Mollicutes</taxon>
        <taxon>Mycoplasmataceae</taxon>
        <taxon>Mycoplasma</taxon>
    </lineage>
</organism>
<evidence type="ECO:0000313" key="3">
    <source>
        <dbReference type="Proteomes" id="UP000009135"/>
    </source>
</evidence>
<reference evidence="2 3" key="1">
    <citation type="journal article" date="2012" name="J. Bacteriol.">
        <title>Complete genome sequence of Mycoplasma haemocanis strain Illinois.</title>
        <authorList>
            <person name="do Nascimento N.C."/>
            <person name="Guimaraes A.M."/>
            <person name="Santos A.P."/>
            <person name="Sanmiguel P.J."/>
            <person name="Messick J.B."/>
        </authorList>
    </citation>
    <scope>NUCLEOTIDE SEQUENCE [LARGE SCALE GENOMIC DNA]</scope>
    <source>
        <strain evidence="2 3">Illinois</strain>
    </source>
</reference>
<dbReference type="OrthoDB" id="402603at2"/>
<dbReference type="AlphaFoldDB" id="H6N7B4"/>
<gene>
    <name evidence="2" type="ordered locus">MHC_03380</name>
</gene>
<keyword evidence="3" id="KW-1185">Reference proteome</keyword>
<accession>H6N7B4</accession>
<evidence type="ECO:0000256" key="1">
    <source>
        <dbReference type="SAM" id="MobiDB-lite"/>
    </source>
</evidence>
<feature type="compositionally biased region" description="Polar residues" evidence="1">
    <location>
        <begin position="77"/>
        <end position="95"/>
    </location>
</feature>
<dbReference type="Proteomes" id="UP000009135">
    <property type="component" value="Chromosome"/>
</dbReference>
<dbReference type="EMBL" id="CP003199">
    <property type="protein sequence ID" value="AEW45536.1"/>
    <property type="molecule type" value="Genomic_DNA"/>
</dbReference>
<dbReference type="STRING" id="1111676.MHC_03380"/>
<dbReference type="KEGG" id="mhe:MHC_03380"/>
<sequence>MSLLVSGIAKFILGGAVVSLGAAGVLNGLSFGEIREESLKTVSSKSIKEQNLNLDKGGSDVEQLTENTQSRSEEPKTTISESQETVTSPVTTESAPTECRLHKLIKEDTGQFEETTKNWLESEIQRTKRGSFETIKTACESNGNKDIFASNRDGWRYVARDQTRLDSKFKNYLSSKKK</sequence>
<evidence type="ECO:0000313" key="2">
    <source>
        <dbReference type="EMBL" id="AEW45536.1"/>
    </source>
</evidence>